<reference evidence="1 2" key="1">
    <citation type="journal article" date="2014" name="BMC Genomics">
        <title>Comparative genomics of the major fungal agents of human and animal Sporotrichosis: Sporothrix schenckii and Sporothrix brasiliensis.</title>
        <authorList>
            <person name="Teixeira M.M."/>
            <person name="de Almeida L.G."/>
            <person name="Kubitschek-Barreira P."/>
            <person name="Alves F.L."/>
            <person name="Kioshima E.S."/>
            <person name="Abadio A.K."/>
            <person name="Fernandes L."/>
            <person name="Derengowski L.S."/>
            <person name="Ferreira K.S."/>
            <person name="Souza R.C."/>
            <person name="Ruiz J.C."/>
            <person name="de Andrade N.C."/>
            <person name="Paes H.C."/>
            <person name="Nicola A.M."/>
            <person name="Albuquerque P."/>
            <person name="Gerber A.L."/>
            <person name="Martins V.P."/>
            <person name="Peconick L.D."/>
            <person name="Neto A.V."/>
            <person name="Chaucanez C.B."/>
            <person name="Silva P.A."/>
            <person name="Cunha O.L."/>
            <person name="de Oliveira F.F."/>
            <person name="dos Santos T.C."/>
            <person name="Barros A.L."/>
            <person name="Soares M.A."/>
            <person name="de Oliveira L.M."/>
            <person name="Marini M.M."/>
            <person name="Villalobos-Duno H."/>
            <person name="Cunha M.M."/>
            <person name="de Hoog S."/>
            <person name="da Silveira J.F."/>
            <person name="Henrissat B."/>
            <person name="Nino-Vega G.A."/>
            <person name="Cisalpino P.S."/>
            <person name="Mora-Montes H.M."/>
            <person name="Almeida S.R."/>
            <person name="Stajich J.E."/>
            <person name="Lopes-Bezerra L.M."/>
            <person name="Vasconcelos A.T."/>
            <person name="Felipe M.S."/>
        </authorList>
    </citation>
    <scope>NUCLEOTIDE SEQUENCE [LARGE SCALE GENOMIC DNA]</scope>
    <source>
        <strain evidence="1 2">5110</strain>
    </source>
</reference>
<evidence type="ECO:0000313" key="2">
    <source>
        <dbReference type="Proteomes" id="UP000031575"/>
    </source>
</evidence>
<dbReference type="OrthoDB" id="10688332at2759"/>
<comment type="caution">
    <text evidence="1">The sequence shown here is derived from an EMBL/GenBank/DDBJ whole genome shotgun (WGS) entry which is preliminary data.</text>
</comment>
<protein>
    <submittedName>
        <fullName evidence="1">Uncharacterized protein</fullName>
    </submittedName>
</protein>
<dbReference type="EMBL" id="AWTV01000004">
    <property type="protein sequence ID" value="KIH94140.1"/>
    <property type="molecule type" value="Genomic_DNA"/>
</dbReference>
<dbReference type="HOGENOM" id="CLU_288062_0_0_1"/>
<evidence type="ECO:0000313" key="1">
    <source>
        <dbReference type="EMBL" id="KIH94140.1"/>
    </source>
</evidence>
<organism evidence="1 2">
    <name type="scientific">Sporothrix brasiliensis 5110</name>
    <dbReference type="NCBI Taxonomy" id="1398154"/>
    <lineage>
        <taxon>Eukaryota</taxon>
        <taxon>Fungi</taxon>
        <taxon>Dikarya</taxon>
        <taxon>Ascomycota</taxon>
        <taxon>Pezizomycotina</taxon>
        <taxon>Sordariomycetes</taxon>
        <taxon>Sordariomycetidae</taxon>
        <taxon>Ophiostomatales</taxon>
        <taxon>Ophiostomataceae</taxon>
        <taxon>Sporothrix</taxon>
    </lineage>
</organism>
<accession>A0A0C2J593</accession>
<dbReference type="AlphaFoldDB" id="A0A0C2J593"/>
<gene>
    <name evidence="1" type="ORF">SPBR_05566</name>
</gene>
<dbReference type="VEuPathDB" id="FungiDB:SPBR_05566"/>
<proteinExistence type="predicted"/>
<dbReference type="GeneID" id="63678750"/>
<keyword evidence="2" id="KW-1185">Reference proteome</keyword>
<sequence>MGMVLGGHHVVLGEALCHSVQERLERLLGETHGRVRQVGRHVLDDKEQRADKVHLDRVDPCLAEVDFREQGMDAEAGTGLEEPLFNVTAVRKGGREVAKELEDMDVALRAEDGSGRLEHNADGTLRSLADFGQHGRERVQQGVGQDVGIDDQGSFARRGVKRCAGLLGVNKGAAHVEHDKVAADVHQERVGLVAQLGNGLGVQKRLEQARQDLLLVALLGNGAVAVDLLKGAQVDVQLARKQVLRLQADKTRQVLGHALVVANADLDLRLNHLQSLLLVVRIRLLGNGALDRLAGHLHDFLKGELDAQVGIEGAVLLGAHEAHVEARHVVNVLLERQGQVVGHVLAVTAAELAEDAHGGVCVEVAVGMRAQLVVEGGHELVEDRCHQWIEVFRCEIIDAELKGTQSLTNHIRASAESGDEGPHQEVEVRQEVAEAGGHRQTELDIQVALDRLAGGQQEVVEDVQQHLEEWQNLLVEVLKLAASDATEERAEQEEVVHGLLGVGRQLDRLADDVDDVGQQNLLVLCSEERDGHKCKLEQAQQDRRLLDVGQADFLDVVHEEAQQHAAKSGRRDVAGQKELRDVQQGRVLEGHGEEMRHLVAKDLVERGRVDDVEDGRKHLEQVLLLLAAGGHVKVGHVLDRGRVVGVGGVLVLDALVVPEDAGALTQQLDNDLDLLGVEAAGDLGPAGGRDGRVDGRCLGAGAELEDGVPQAVHEGLEQELVVHDRVVAPLARVDQLDGHGGGEDVDLVPGGCRGVHVGQVRLGEGRRAEGGGRCSGLALLVGLLAAHVGRQLDGVVVLAVHGGKLVGNRVEDGDEEVAGLDLVVHLGDALGHVQEQLGAHGLEAGAGEVVQQVARVDSDGLADDGRLQVVADVVDQVGQHAVRQRTHGLMHRQAVAHEGTLVEELLNDANKDQAVVEVDDVADGHDELLAGGGLVARAVTQQPDNGGRQRRQEVGHEIGMLAQGIGQETHHLHLERNVVAIARLVADERAHAEEVGTPGIGLGVRAVLGLGVRAEHGLDDRDKRLDVVERAVHLEDADDDDRALGDHLERLHALEQRPVDLERCSSNG</sequence>
<dbReference type="Proteomes" id="UP000031575">
    <property type="component" value="Unassembled WGS sequence"/>
</dbReference>
<name>A0A0C2J593_9PEZI</name>
<dbReference type="RefSeq" id="XP_040622150.1">
    <property type="nucleotide sequence ID" value="XM_040763829.1"/>
</dbReference>